<organism evidence="1 2">
    <name type="scientific">Fretibacterium fastidiosum</name>
    <dbReference type="NCBI Taxonomy" id="651822"/>
    <lineage>
        <taxon>Bacteria</taxon>
        <taxon>Thermotogati</taxon>
        <taxon>Synergistota</taxon>
        <taxon>Synergistia</taxon>
        <taxon>Synergistales</taxon>
        <taxon>Aminobacteriaceae</taxon>
        <taxon>Fretibacterium</taxon>
    </lineage>
</organism>
<proteinExistence type="predicted"/>
<keyword evidence="2" id="KW-1185">Reference proteome</keyword>
<dbReference type="GO" id="GO:0003690">
    <property type="term" value="F:double-stranded DNA binding"/>
    <property type="evidence" value="ECO:0007669"/>
    <property type="project" value="InterPro"/>
</dbReference>
<accession>A0AB94IY51</accession>
<evidence type="ECO:0000313" key="1">
    <source>
        <dbReference type="EMBL" id="CBL28594.1"/>
    </source>
</evidence>
<dbReference type="EMBL" id="FP929056">
    <property type="protein sequence ID" value="CBL28594.1"/>
    <property type="molecule type" value="Genomic_DNA"/>
</dbReference>
<dbReference type="Pfam" id="PF07352">
    <property type="entry name" value="Phage_Mu_Gam"/>
    <property type="match status" value="1"/>
</dbReference>
<dbReference type="KEGG" id="sbr:SY1_16130"/>
<reference evidence="2" key="1">
    <citation type="submission" date="2010-03" db="EMBL/GenBank/DDBJ databases">
        <title>The genome sequence of Synergistetes sp. SGP1.</title>
        <authorList>
            <consortium name="metaHIT consortium -- http://www.metahit.eu/"/>
            <person name="Pajon A."/>
            <person name="Turner K."/>
            <person name="Parkhill J."/>
            <person name="Wade W."/>
            <person name="Vartoukian S."/>
        </authorList>
    </citation>
    <scope>NUCLEOTIDE SEQUENCE [LARGE SCALE GENOMIC DNA]</scope>
    <source>
        <strain evidence="2">SGP1</strain>
    </source>
</reference>
<gene>
    <name evidence="1" type="ORF">SY1_16130</name>
</gene>
<dbReference type="Proteomes" id="UP000008957">
    <property type="component" value="Chromosome"/>
</dbReference>
<dbReference type="SUPFAM" id="SSF161266">
    <property type="entry name" value="Gam-like"/>
    <property type="match status" value="1"/>
</dbReference>
<dbReference type="RefSeq" id="WP_015556741.1">
    <property type="nucleotide sequence ID" value="NC_021038.1"/>
</dbReference>
<evidence type="ECO:0000313" key="2">
    <source>
        <dbReference type="Proteomes" id="UP000008957"/>
    </source>
</evidence>
<name>A0AB94IY51_9BACT</name>
<dbReference type="AlphaFoldDB" id="A0AB94IY51"/>
<protein>
    <submittedName>
        <fullName evidence="1">Bacteriophage Mu Gam like protein</fullName>
    </submittedName>
</protein>
<reference evidence="1 2" key="2">
    <citation type="submission" date="2010-03" db="EMBL/GenBank/DDBJ databases">
        <authorList>
            <person name="Pajon A."/>
        </authorList>
    </citation>
    <scope>NUCLEOTIDE SEQUENCE [LARGE SCALE GENOMIC DNA]</scope>
    <source>
        <strain evidence="1 2">SGP1</strain>
    </source>
</reference>
<dbReference type="GO" id="GO:0042262">
    <property type="term" value="P:DNA protection"/>
    <property type="evidence" value="ECO:0007669"/>
    <property type="project" value="InterPro"/>
</dbReference>
<dbReference type="InterPro" id="IPR009951">
    <property type="entry name" value="Host-nuc_inhib_Gam"/>
</dbReference>
<sequence>MAREKPKQIIAPIRDLTEADNALAEIAEIDRAVAAANQQLNEDIDALKKNTQDEIAPLLERKSRDLGFGTIGFRKSTSLATLKKICSTWKEVLGKLKEYGFRDAIRVKEEPDKEAMSEWPKERLELVGVQRVEKDEFYYEISQEKLAEN</sequence>
<dbReference type="Gene3D" id="1.20.5.170">
    <property type="match status" value="1"/>
</dbReference>